<dbReference type="GO" id="GO:0022857">
    <property type="term" value="F:transmembrane transporter activity"/>
    <property type="evidence" value="ECO:0007669"/>
    <property type="project" value="UniProtKB-UniRule"/>
</dbReference>
<feature type="transmembrane region" description="Helical" evidence="1">
    <location>
        <begin position="170"/>
        <end position="188"/>
    </location>
</feature>
<feature type="transmembrane region" description="Helical" evidence="1">
    <location>
        <begin position="128"/>
        <end position="150"/>
    </location>
</feature>
<feature type="transmembrane region" description="Helical" evidence="1">
    <location>
        <begin position="52"/>
        <end position="73"/>
    </location>
</feature>
<keyword evidence="1" id="KW-0472">Membrane</keyword>
<dbReference type="Pfam" id="PF02592">
    <property type="entry name" value="Vut_1"/>
    <property type="match status" value="1"/>
</dbReference>
<dbReference type="NCBIfam" id="TIGR00697">
    <property type="entry name" value="queuosine precursor transporter"/>
    <property type="match status" value="1"/>
</dbReference>
<dbReference type="EMBL" id="LWDV01000009">
    <property type="protein sequence ID" value="OCL26690.1"/>
    <property type="molecule type" value="Genomic_DNA"/>
</dbReference>
<feature type="transmembrane region" description="Helical" evidence="1">
    <location>
        <begin position="85"/>
        <end position="108"/>
    </location>
</feature>
<dbReference type="RefSeq" id="WP_068718770.1">
    <property type="nucleotide sequence ID" value="NZ_LWDV01000009.1"/>
</dbReference>
<keyword evidence="1" id="KW-0812">Transmembrane</keyword>
<keyword evidence="1" id="KW-0813">Transport</keyword>
<gene>
    <name evidence="2" type="ORF">U472_12000</name>
</gene>
<dbReference type="InterPro" id="IPR003744">
    <property type="entry name" value="YhhQ"/>
</dbReference>
<dbReference type="HAMAP" id="MF_02088">
    <property type="entry name" value="Q_prec_transport"/>
    <property type="match status" value="1"/>
</dbReference>
<dbReference type="PANTHER" id="PTHR34300">
    <property type="entry name" value="QUEUOSINE PRECURSOR TRANSPORTER-RELATED"/>
    <property type="match status" value="1"/>
</dbReference>
<dbReference type="GO" id="GO:0005886">
    <property type="term" value="C:plasma membrane"/>
    <property type="evidence" value="ECO:0007669"/>
    <property type="project" value="UniProtKB-SubCell"/>
</dbReference>
<keyword evidence="3" id="KW-1185">Reference proteome</keyword>
<reference evidence="3" key="1">
    <citation type="submission" date="2016-07" db="EMBL/GenBank/DDBJ databases">
        <authorList>
            <person name="Florea S."/>
            <person name="Webb J.S."/>
            <person name="Jaromczyk J."/>
            <person name="Schardl C.L."/>
        </authorList>
    </citation>
    <scope>NUCLEOTIDE SEQUENCE [LARGE SCALE GENOMIC DNA]</scope>
    <source>
        <strain evidence="3">Z6</strain>
    </source>
</reference>
<evidence type="ECO:0000313" key="3">
    <source>
        <dbReference type="Proteomes" id="UP000093514"/>
    </source>
</evidence>
<comment type="similarity">
    <text evidence="1">Belongs to the vitamin uptake transporter (VUT/ECF) (TC 2.A.88) family. Q precursor transporter subfamily.</text>
</comment>
<sequence length="227" mass="26138">MSNEMLWIILMIVNFTFILLSYKLFGKLGLLVWSGFAIILANIQVLKTVELFGIVSTLGNIIYGTSFLATDILSEKYGKKEASKAVWIGFFALISSTLIMWLCLKFIPHESDFINESLVDIFSIMPRITIGSLIAYLAGQLHDVWAYHYWKEKFSKDSQLWIRNNLSTMVSQLIDSLLFTFIAFYGLFEIDVFTQILITTYFMKWLVAAFDTPIVYLAKKIDKPIFK</sequence>
<feature type="transmembrane region" description="Helical" evidence="1">
    <location>
        <begin position="194"/>
        <end position="218"/>
    </location>
</feature>
<dbReference type="OrthoDB" id="9805479at2"/>
<feature type="transmembrane region" description="Helical" evidence="1">
    <location>
        <begin position="29"/>
        <end position="46"/>
    </location>
</feature>
<keyword evidence="1" id="KW-1003">Cell membrane</keyword>
<dbReference type="PANTHER" id="PTHR34300:SF2">
    <property type="entry name" value="QUEUOSINE PRECURSOR TRANSPORTER-RELATED"/>
    <property type="match status" value="1"/>
</dbReference>
<evidence type="ECO:0000256" key="1">
    <source>
        <dbReference type="HAMAP-Rule" id="MF_02088"/>
    </source>
</evidence>
<keyword evidence="1" id="KW-1133">Transmembrane helix</keyword>
<dbReference type="Proteomes" id="UP000093514">
    <property type="component" value="Unassembled WGS sequence"/>
</dbReference>
<name>A0A1C0A902_9FIRM</name>
<comment type="function">
    <text evidence="1">Involved in the import of queuosine (Q) precursors, required for Q precursor salvage.</text>
</comment>
<proteinExistence type="inferred from homology"/>
<comment type="caution">
    <text evidence="2">The sequence shown here is derived from an EMBL/GenBank/DDBJ whole genome shotgun (WGS) entry which is preliminary data.</text>
</comment>
<feature type="transmembrane region" description="Helical" evidence="1">
    <location>
        <begin position="6"/>
        <end position="22"/>
    </location>
</feature>
<organism evidence="2 3">
    <name type="scientific">Orenia metallireducens</name>
    <dbReference type="NCBI Taxonomy" id="1413210"/>
    <lineage>
        <taxon>Bacteria</taxon>
        <taxon>Bacillati</taxon>
        <taxon>Bacillota</taxon>
        <taxon>Clostridia</taxon>
        <taxon>Halanaerobiales</taxon>
        <taxon>Halobacteroidaceae</taxon>
        <taxon>Orenia</taxon>
    </lineage>
</organism>
<comment type="subcellular location">
    <subcellularLocation>
        <location evidence="1">Cell membrane</location>
        <topology evidence="1">Multi-pass membrane protein</topology>
    </subcellularLocation>
</comment>
<evidence type="ECO:0000313" key="2">
    <source>
        <dbReference type="EMBL" id="OCL26690.1"/>
    </source>
</evidence>
<reference evidence="2 3" key="2">
    <citation type="submission" date="2016-08" db="EMBL/GenBank/DDBJ databases">
        <title>Orenia metallireducens sp. nov. strain Z6, a Novel Metal-reducing Firmicute from the Deep Subsurface.</title>
        <authorList>
            <person name="Maxim B.I."/>
            <person name="Kenneth K."/>
            <person name="Flynn T.M."/>
            <person name="Oloughlin E.J."/>
            <person name="Locke R.A."/>
            <person name="Weber J.R."/>
            <person name="Egan S.M."/>
            <person name="Mackie R.I."/>
            <person name="Cann I.K."/>
        </authorList>
    </citation>
    <scope>NUCLEOTIDE SEQUENCE [LARGE SCALE GENOMIC DNA]</scope>
    <source>
        <strain evidence="2 3">Z6</strain>
    </source>
</reference>
<dbReference type="AlphaFoldDB" id="A0A1C0A902"/>
<accession>A0A1C0A902</accession>
<protein>
    <recommendedName>
        <fullName evidence="1">Probable queuosine precursor transporter</fullName>
        <shortName evidence="1">Q precursor transporter</shortName>
    </recommendedName>
</protein>